<proteinExistence type="predicted"/>
<dbReference type="RefSeq" id="WP_138832873.1">
    <property type="nucleotide sequence ID" value="NZ_VCNI01000001.1"/>
</dbReference>
<comment type="caution">
    <text evidence="1">The sequence shown here is derived from an EMBL/GenBank/DDBJ whole genome shotgun (WGS) entry which is preliminary data.</text>
</comment>
<reference evidence="1 2" key="1">
    <citation type="submission" date="2019-05" db="EMBL/GenBank/DDBJ databases">
        <title>Flagellimonas sp. AsT0115, sp. nov., isolated from a marine red algae, Asparagopsis taxiformis.</title>
        <authorList>
            <person name="Kim J."/>
            <person name="Jeong S.E."/>
            <person name="Jeon C.O."/>
        </authorList>
    </citation>
    <scope>NUCLEOTIDE SEQUENCE [LARGE SCALE GENOMIC DNA]</scope>
    <source>
        <strain evidence="1 2">AsT0115</strain>
    </source>
</reference>
<name>A0ABY2WN72_9FLAO</name>
<sequence length="317" mass="34735">MRTLLNGMGTPWVLSILLVSLTLFCLSCKPEKKTSADSTEIGKVVEVVTENMDFQMSDTITSGWNTFRYKNLSTETHFILVDKYPPGKTAEDAEKVIGPIFDAGMKLINEGKMDEAMEAFGQLPEWFSEVKFLGGTGLLSPGETAETTLYLEPGNYILECYVKMGNGIFHTSMGMTKDLVVSEQKSGNQGLKANINLSVSSTNGIFTKDSIVGGLQTFSVHFVDQIVHENFVGHDINLVKLGKDANMEELEDWMNWATPTGLMEPAPEGLTFLGGVNDMPAGRTGYFTAQLDPGNYVLISEVPNPTSKGLLRTFTIK</sequence>
<protein>
    <recommendedName>
        <fullName evidence="3">DUF4382 domain-containing protein</fullName>
    </recommendedName>
</protein>
<gene>
    <name evidence="1" type="ORF">FGG15_02500</name>
</gene>
<keyword evidence="2" id="KW-1185">Reference proteome</keyword>
<dbReference type="Proteomes" id="UP000751614">
    <property type="component" value="Unassembled WGS sequence"/>
</dbReference>
<accession>A0ABY2WN72</accession>
<evidence type="ECO:0000313" key="2">
    <source>
        <dbReference type="Proteomes" id="UP000751614"/>
    </source>
</evidence>
<evidence type="ECO:0008006" key="3">
    <source>
        <dbReference type="Google" id="ProtNLM"/>
    </source>
</evidence>
<organism evidence="1 2">
    <name type="scientific">Flagellimonas algicola</name>
    <dbReference type="NCBI Taxonomy" id="2583815"/>
    <lineage>
        <taxon>Bacteria</taxon>
        <taxon>Pseudomonadati</taxon>
        <taxon>Bacteroidota</taxon>
        <taxon>Flavobacteriia</taxon>
        <taxon>Flavobacteriales</taxon>
        <taxon>Flavobacteriaceae</taxon>
        <taxon>Flagellimonas</taxon>
    </lineage>
</organism>
<evidence type="ECO:0000313" key="1">
    <source>
        <dbReference type="EMBL" id="TMU56430.1"/>
    </source>
</evidence>
<dbReference type="EMBL" id="VCNI01000001">
    <property type="protein sequence ID" value="TMU56430.1"/>
    <property type="molecule type" value="Genomic_DNA"/>
</dbReference>